<comment type="similarity">
    <text evidence="1">Belongs to the TRAFAC class TrmE-Era-EngA-EngB-Septin-like GTPase superfamily. AIG1/Toc34/Toc159-like paraseptin GTPase family. IAN subfamily.</text>
</comment>
<evidence type="ECO:0000313" key="5">
    <source>
        <dbReference type="Proteomes" id="UP000515152"/>
    </source>
</evidence>
<evidence type="ECO:0000256" key="2">
    <source>
        <dbReference type="ARBA" id="ARBA00022741"/>
    </source>
</evidence>
<dbReference type="GO" id="GO:0005525">
    <property type="term" value="F:GTP binding"/>
    <property type="evidence" value="ECO:0007669"/>
    <property type="project" value="UniProtKB-KW"/>
</dbReference>
<sequence length="347" mass="38269">MVTWSKVQSTVLVAIQTPAPVEFLDDGSGEVQTTAPTKVQAKVKDQPESLDEDRARRKLRAAEGGGSVSMRGSLKKWKGGSEAEKIIARGNNLWYKWARYTATTVEPGKNCYVCSMAQEEKVVIPNIKQKSSHGIVLLGKTGSGKSASGNTILGREAFKEEFSFESVTETCSNQHTVVNGREITVIDTPGLFDTNKPTKELKDEMKKCVEMSLSGPHAFLLVIRLDVKFTEEERNVVKWIQENFGEGALKYTIVLFTRGDVLEGKSVEEFLSESPAVSSVIEQCGGRYHVFNNKSEDSTQVRDLLEKIEAMVYKNGGTNYTSGMYNEAQRKIGHKESTSTGSHVGKP</sequence>
<dbReference type="RefSeq" id="XP_042559943.1">
    <property type="nucleotide sequence ID" value="XM_042704009.1"/>
</dbReference>
<keyword evidence="3" id="KW-0342">GTP-binding</keyword>
<proteinExistence type="inferred from homology"/>
<accession>A0A8M1KCE0</accession>
<evidence type="ECO:0000313" key="6">
    <source>
        <dbReference type="RefSeq" id="XP_042559943.1"/>
    </source>
</evidence>
<dbReference type="PANTHER" id="PTHR10903">
    <property type="entry name" value="GTPASE, IMAP FAMILY MEMBER-RELATED"/>
    <property type="match status" value="1"/>
</dbReference>
<dbReference type="Pfam" id="PF04548">
    <property type="entry name" value="AIG1"/>
    <property type="match status" value="1"/>
</dbReference>
<dbReference type="KEGG" id="char:122128950"/>
<feature type="domain" description="AIG1-type G" evidence="4">
    <location>
        <begin position="130"/>
        <end position="329"/>
    </location>
</feature>
<dbReference type="PROSITE" id="PS51720">
    <property type="entry name" value="G_AIG1"/>
    <property type="match status" value="1"/>
</dbReference>
<dbReference type="Proteomes" id="UP000515152">
    <property type="component" value="Unplaced"/>
</dbReference>
<evidence type="ECO:0000256" key="3">
    <source>
        <dbReference type="ARBA" id="ARBA00023134"/>
    </source>
</evidence>
<evidence type="ECO:0000256" key="1">
    <source>
        <dbReference type="ARBA" id="ARBA00008535"/>
    </source>
</evidence>
<keyword evidence="5" id="KW-1185">Reference proteome</keyword>
<gene>
    <name evidence="6" type="primary">LOC122128950</name>
</gene>
<dbReference type="CDD" id="cd01852">
    <property type="entry name" value="AIG1"/>
    <property type="match status" value="1"/>
</dbReference>
<dbReference type="PANTHER" id="PTHR10903:SF188">
    <property type="entry name" value="GTPASE IMAP FAMILY MEMBER 2-LIKE-RELATED"/>
    <property type="match status" value="1"/>
</dbReference>
<reference evidence="6" key="1">
    <citation type="submission" date="2025-08" db="UniProtKB">
        <authorList>
            <consortium name="RefSeq"/>
        </authorList>
    </citation>
    <scope>IDENTIFICATION</scope>
</reference>
<dbReference type="InterPro" id="IPR045058">
    <property type="entry name" value="GIMA/IAN/Toc"/>
</dbReference>
<dbReference type="InterPro" id="IPR006703">
    <property type="entry name" value="G_AIG1"/>
</dbReference>
<organism evidence="5 6">
    <name type="scientific">Clupea harengus</name>
    <name type="common">Atlantic herring</name>
    <dbReference type="NCBI Taxonomy" id="7950"/>
    <lineage>
        <taxon>Eukaryota</taxon>
        <taxon>Metazoa</taxon>
        <taxon>Chordata</taxon>
        <taxon>Craniata</taxon>
        <taxon>Vertebrata</taxon>
        <taxon>Euteleostomi</taxon>
        <taxon>Actinopterygii</taxon>
        <taxon>Neopterygii</taxon>
        <taxon>Teleostei</taxon>
        <taxon>Clupei</taxon>
        <taxon>Clupeiformes</taxon>
        <taxon>Clupeoidei</taxon>
        <taxon>Clupeidae</taxon>
        <taxon>Clupea</taxon>
    </lineage>
</organism>
<evidence type="ECO:0000259" key="4">
    <source>
        <dbReference type="PROSITE" id="PS51720"/>
    </source>
</evidence>
<dbReference type="AlphaFoldDB" id="A0A8M1KCE0"/>
<name>A0A8M1KCE0_CLUHA</name>
<dbReference type="GeneID" id="122128950"/>
<dbReference type="FunFam" id="3.40.50.300:FF:000366">
    <property type="entry name" value="GTPase, IMAP family member 2"/>
    <property type="match status" value="1"/>
</dbReference>
<keyword evidence="2" id="KW-0547">Nucleotide-binding</keyword>
<protein>
    <submittedName>
        <fullName evidence="6">GTPase IMAP family member 9-like</fullName>
    </submittedName>
</protein>
<dbReference type="OrthoDB" id="8954335at2759"/>